<protein>
    <submittedName>
        <fullName evidence="1">Uncharacterized protein</fullName>
    </submittedName>
</protein>
<gene>
    <name evidence="1" type="ORF">BACUNI_00091</name>
</gene>
<dbReference type="Proteomes" id="UP000004110">
    <property type="component" value="Unassembled WGS sequence"/>
</dbReference>
<reference evidence="1" key="1">
    <citation type="submission" date="2007-06" db="EMBL/GenBank/DDBJ databases">
        <authorList>
            <person name="Fulton L."/>
            <person name="Clifton S."/>
            <person name="Fulton B."/>
            <person name="Xu J."/>
            <person name="Minx P."/>
            <person name="Pepin K.H."/>
            <person name="Johnson M."/>
            <person name="Thiruvilangam P."/>
            <person name="Bhonagiri V."/>
            <person name="Nash W.E."/>
            <person name="Mardis E.R."/>
            <person name="Wilson R.K."/>
        </authorList>
    </citation>
    <scope>NUCLEOTIDE SEQUENCE [LARGE SCALE GENOMIC DNA]</scope>
    <source>
        <strain evidence="1">ATCC 8492</strain>
    </source>
</reference>
<organism evidence="1 2">
    <name type="scientific">Bacteroides uniformis (strain ATCC 8492 / DSM 6597 / CCUG 4942 / CIP 103695 / JCM 5828 / KCTC 5204 / NCTC 13054 / VPI 0061)</name>
    <dbReference type="NCBI Taxonomy" id="411479"/>
    <lineage>
        <taxon>Bacteria</taxon>
        <taxon>Pseudomonadati</taxon>
        <taxon>Bacteroidota</taxon>
        <taxon>Bacteroidia</taxon>
        <taxon>Bacteroidales</taxon>
        <taxon>Bacteroidaceae</taxon>
        <taxon>Bacteroides</taxon>
    </lineage>
</organism>
<comment type="caution">
    <text evidence="1">The sequence shown here is derived from an EMBL/GenBank/DDBJ whole genome shotgun (WGS) entry which is preliminary data.</text>
</comment>
<name>A0ABC9NHT6_BACUC</name>
<dbReference type="EMBL" id="AAYH02000027">
    <property type="protein sequence ID" value="EDO56253.1"/>
    <property type="molecule type" value="Genomic_DNA"/>
</dbReference>
<accession>A0ABC9NHT6</accession>
<sequence>MNPLTFNRYPLKDKINPEIVTQNISELKSNDLVYNQLINR</sequence>
<reference evidence="1" key="2">
    <citation type="submission" date="2013-11" db="EMBL/GenBank/DDBJ databases">
        <title>Draft genome sequence of Bacteroides uniformis (ATCC 8492).</title>
        <authorList>
            <person name="Sudarsanam P."/>
            <person name="Ley R."/>
            <person name="Guruge J."/>
            <person name="Turnbaugh P.J."/>
            <person name="Mahowald M."/>
            <person name="Liep D."/>
            <person name="Gordon J."/>
        </authorList>
    </citation>
    <scope>NUCLEOTIDE SEQUENCE</scope>
    <source>
        <strain evidence="1">ATCC 8492</strain>
    </source>
</reference>
<evidence type="ECO:0000313" key="1">
    <source>
        <dbReference type="EMBL" id="EDO56253.1"/>
    </source>
</evidence>
<keyword evidence="2" id="KW-1185">Reference proteome</keyword>
<dbReference type="AlphaFoldDB" id="A0ABC9NHT6"/>
<evidence type="ECO:0000313" key="2">
    <source>
        <dbReference type="Proteomes" id="UP000004110"/>
    </source>
</evidence>
<proteinExistence type="predicted"/>